<evidence type="ECO:0000256" key="11">
    <source>
        <dbReference type="SAM" id="Phobius"/>
    </source>
</evidence>
<evidence type="ECO:0000313" key="12">
    <source>
        <dbReference type="EMBL" id="ORZ06749.1"/>
    </source>
</evidence>
<feature type="compositionally biased region" description="Low complexity" evidence="10">
    <location>
        <begin position="748"/>
        <end position="761"/>
    </location>
</feature>
<keyword evidence="8 11" id="KW-0472">Membrane</keyword>
<feature type="region of interest" description="Disordered" evidence="10">
    <location>
        <begin position="682"/>
        <end position="727"/>
    </location>
</feature>
<comment type="caution">
    <text evidence="12">The sequence shown here is derived from an EMBL/GenBank/DDBJ whole genome shotgun (WGS) entry which is preliminary data.</text>
</comment>
<proteinExistence type="inferred from homology"/>
<protein>
    <submittedName>
        <fullName evidence="12">Mitochondrial distribution and morphology proteins-domain-containing protein</fullName>
    </submittedName>
</protein>
<keyword evidence="7" id="KW-0496">Mitochondrion</keyword>
<dbReference type="STRING" id="64571.A0A1Y2GDW5"/>
<dbReference type="GeneID" id="33572358"/>
<feature type="compositionally biased region" description="Basic and acidic residues" evidence="10">
    <location>
        <begin position="718"/>
        <end position="727"/>
    </location>
</feature>
<name>A0A1Y2GDW5_9FUNG</name>
<feature type="compositionally biased region" description="Low complexity" evidence="10">
    <location>
        <begin position="693"/>
        <end position="714"/>
    </location>
</feature>
<dbReference type="OrthoDB" id="17678at2759"/>
<evidence type="ECO:0000256" key="4">
    <source>
        <dbReference type="ARBA" id="ARBA00022792"/>
    </source>
</evidence>
<evidence type="ECO:0000313" key="13">
    <source>
        <dbReference type="Proteomes" id="UP000193648"/>
    </source>
</evidence>
<feature type="compositionally biased region" description="Polar residues" evidence="10">
    <location>
        <begin position="762"/>
        <end position="776"/>
    </location>
</feature>
<comment type="similarity">
    <text evidence="2">Belongs to the MDM31/MDM32 family.</text>
</comment>
<keyword evidence="3 11" id="KW-0812">Transmembrane</keyword>
<gene>
    <name evidence="12" type="ORF">BCR41DRAFT_424994</name>
</gene>
<keyword evidence="5" id="KW-0809">Transit peptide</keyword>
<dbReference type="AlphaFoldDB" id="A0A1Y2GDW5"/>
<sequence>MQASCLAQRGLMNPRITSGRSLVCHHAFSAQRTRSILLSKKPLTHSSPYTRLFSSITAFGRPSKRQLLCRLAPGLWMYNNGGLYGSEAAVAVNQTTQHMIMNRCGTATASAGLSSTAFVGATGSATIESKGACELIGRLSQRMVRGTAQIVSKPQPWKRTKETTTLLDMEIHSFSNLHSRSRQHQNLKGLQSSFGHASDTMIGTGSASAPASICVRSAHPIAMTRTSFAPSSISRTHHAVKSKNQGIRRYYMSDTLRGNSDSASRQNALVKYTPPVVGPLDRVGRAKLLSAAPNFLERLKIRLKLLLMRQIRPWRVDDFIAVFSWAFLANVAFVLLGTTTFFSLLLAAANSLQFQGFVASKISDYLTASTGVKVKFEAAIVPNWKDGRITLRNVVMSKRAEQPNKDNLLSHKGEDHSGHGHEHDHDGTDEHAQITEEDVDTNFTMFDVTIDQIDVTLSAKRWLDGKGLIEDASIKGVRGVIDRTHVWWDPDVEYIPELSRRKHVPGDFELESLQLEDMLVTVLQPDNFRPYTVSIYSAQFPKFRKQWLFYDLLCAESMVGMFDGCLFSCYTAQRESTDNQTDAKWKRSTRFKIDDVKIDHLNAGVEGPFGWIYSGTVDITCDVKIPNEPREDALRKLVNDIVDKIDEVVDFAPLPVVFGTGAVGGKEIVMYPNRAAAALHEKMMEEEEEQRRLAQQQQQILQRQQQQQQQQQRQHGQNSEHKQEHMRLHQENRYQYWQQQQQIEQQLRQFQQQQEQQHQQQMSKFNTPTSRASFVRSSKKKPALVMDFEFRFNDTKASIPLKTESLSYLSNAAIRPIVAFMNSNRTVTPIRCRVEMDLSEFDGSWTIYDSNLMTNLSTELGKAWVSLVANERERNRKLKRVGLWGLQSMTRNIVNVYDYARGSRGFWHYIGTHTV</sequence>
<comment type="subcellular location">
    <subcellularLocation>
        <location evidence="1">Mitochondrion inner membrane</location>
    </subcellularLocation>
</comment>
<evidence type="ECO:0000256" key="1">
    <source>
        <dbReference type="ARBA" id="ARBA00004273"/>
    </source>
</evidence>
<dbReference type="RefSeq" id="XP_021877670.1">
    <property type="nucleotide sequence ID" value="XM_022030516.1"/>
</dbReference>
<dbReference type="InterPro" id="IPR012571">
    <property type="entry name" value="Mdm31/Mdm32"/>
</dbReference>
<feature type="region of interest" description="Disordered" evidence="10">
    <location>
        <begin position="405"/>
        <end position="429"/>
    </location>
</feature>
<keyword evidence="4" id="KW-0999">Mitochondrion inner membrane</keyword>
<dbReference type="PANTHER" id="PTHR31068">
    <property type="entry name" value="MITOCHONDRIAL DISTRIBUTION AND MORPHOLOGY PROTEIN 31"/>
    <property type="match status" value="1"/>
</dbReference>
<dbReference type="GO" id="GO:0005743">
    <property type="term" value="C:mitochondrial inner membrane"/>
    <property type="evidence" value="ECO:0007669"/>
    <property type="project" value="UniProtKB-SubCell"/>
</dbReference>
<evidence type="ECO:0000256" key="8">
    <source>
        <dbReference type="ARBA" id="ARBA00023136"/>
    </source>
</evidence>
<evidence type="ECO:0000256" key="6">
    <source>
        <dbReference type="ARBA" id="ARBA00022989"/>
    </source>
</evidence>
<evidence type="ECO:0000256" key="3">
    <source>
        <dbReference type="ARBA" id="ARBA00022692"/>
    </source>
</evidence>
<feature type="transmembrane region" description="Helical" evidence="11">
    <location>
        <begin position="319"/>
        <end position="346"/>
    </location>
</feature>
<evidence type="ECO:0000256" key="10">
    <source>
        <dbReference type="SAM" id="MobiDB-lite"/>
    </source>
</evidence>
<dbReference type="EMBL" id="MCFF01000044">
    <property type="protein sequence ID" value="ORZ06749.1"/>
    <property type="molecule type" value="Genomic_DNA"/>
</dbReference>
<dbReference type="PANTHER" id="PTHR31068:SF0">
    <property type="entry name" value="MITOCHONDRIAL DISTRIBUTION AND MORPHOLOGY PROTEIN 31"/>
    <property type="match status" value="1"/>
</dbReference>
<dbReference type="Pfam" id="PF08118">
    <property type="entry name" value="MDM31_MDM32"/>
    <property type="match status" value="1"/>
</dbReference>
<evidence type="ECO:0000256" key="7">
    <source>
        <dbReference type="ARBA" id="ARBA00023128"/>
    </source>
</evidence>
<feature type="region of interest" description="Disordered" evidence="10">
    <location>
        <begin position="748"/>
        <end position="778"/>
    </location>
</feature>
<organism evidence="12 13">
    <name type="scientific">Lobosporangium transversale</name>
    <dbReference type="NCBI Taxonomy" id="64571"/>
    <lineage>
        <taxon>Eukaryota</taxon>
        <taxon>Fungi</taxon>
        <taxon>Fungi incertae sedis</taxon>
        <taxon>Mucoromycota</taxon>
        <taxon>Mortierellomycotina</taxon>
        <taxon>Mortierellomycetes</taxon>
        <taxon>Mortierellales</taxon>
        <taxon>Mortierellaceae</taxon>
        <taxon>Lobosporangium</taxon>
    </lineage>
</organism>
<keyword evidence="6 11" id="KW-1133">Transmembrane helix</keyword>
<evidence type="ECO:0000256" key="2">
    <source>
        <dbReference type="ARBA" id="ARBA00005687"/>
    </source>
</evidence>
<accession>A0A1Y2GDW5</accession>
<evidence type="ECO:0000256" key="5">
    <source>
        <dbReference type="ARBA" id="ARBA00022946"/>
    </source>
</evidence>
<dbReference type="Proteomes" id="UP000193648">
    <property type="component" value="Unassembled WGS sequence"/>
</dbReference>
<dbReference type="InParanoid" id="A0A1Y2GDW5"/>
<reference evidence="12 13" key="1">
    <citation type="submission" date="2016-07" db="EMBL/GenBank/DDBJ databases">
        <title>Pervasive Adenine N6-methylation of Active Genes in Fungi.</title>
        <authorList>
            <consortium name="DOE Joint Genome Institute"/>
            <person name="Mondo S.J."/>
            <person name="Dannebaum R.O."/>
            <person name="Kuo R.C."/>
            <person name="Labutti K."/>
            <person name="Haridas S."/>
            <person name="Kuo A."/>
            <person name="Salamov A."/>
            <person name="Ahrendt S.R."/>
            <person name="Lipzen A."/>
            <person name="Sullivan W."/>
            <person name="Andreopoulos W.B."/>
            <person name="Clum A."/>
            <person name="Lindquist E."/>
            <person name="Daum C."/>
            <person name="Ramamoorthy G.K."/>
            <person name="Gryganskyi A."/>
            <person name="Culley D."/>
            <person name="Magnuson J.K."/>
            <person name="James T.Y."/>
            <person name="O'Malley M.A."/>
            <person name="Stajich J.E."/>
            <person name="Spatafora J.W."/>
            <person name="Visel A."/>
            <person name="Grigoriev I.V."/>
        </authorList>
    </citation>
    <scope>NUCLEOTIDE SEQUENCE [LARGE SCALE GENOMIC DNA]</scope>
    <source>
        <strain evidence="12 13">NRRL 3116</strain>
    </source>
</reference>
<dbReference type="GO" id="GO:0007005">
    <property type="term" value="P:mitochondrion organization"/>
    <property type="evidence" value="ECO:0007669"/>
    <property type="project" value="InterPro"/>
</dbReference>
<evidence type="ECO:0000256" key="9">
    <source>
        <dbReference type="ARBA" id="ARBA00025191"/>
    </source>
</evidence>
<keyword evidence="13" id="KW-1185">Reference proteome</keyword>
<dbReference type="FunCoup" id="A0A1Y2GDW5">
    <property type="interactions" value="44"/>
</dbReference>
<dbReference type="GO" id="GO:0000001">
    <property type="term" value="P:mitochondrion inheritance"/>
    <property type="evidence" value="ECO:0007669"/>
    <property type="project" value="InterPro"/>
</dbReference>
<comment type="function">
    <text evidence="9">Involved in the organization of the mitochondrial membranes and the global structure of the mitochondria. Also required for mitochondrial distribution and mobility as well as for the maintenance of mitochondrial DNA nucleoids structures.</text>
</comment>